<keyword evidence="2" id="KW-1133">Transmembrane helix</keyword>
<feature type="transmembrane region" description="Helical" evidence="2">
    <location>
        <begin position="101"/>
        <end position="123"/>
    </location>
</feature>
<gene>
    <name evidence="3" type="ORF">VKT23_011056</name>
</gene>
<proteinExistence type="predicted"/>
<feature type="region of interest" description="Disordered" evidence="1">
    <location>
        <begin position="182"/>
        <end position="246"/>
    </location>
</feature>
<feature type="compositionally biased region" description="Basic and acidic residues" evidence="1">
    <location>
        <begin position="182"/>
        <end position="194"/>
    </location>
</feature>
<evidence type="ECO:0000313" key="4">
    <source>
        <dbReference type="Proteomes" id="UP001498398"/>
    </source>
</evidence>
<protein>
    <submittedName>
        <fullName evidence="3">Uncharacterized protein</fullName>
    </submittedName>
</protein>
<evidence type="ECO:0000313" key="3">
    <source>
        <dbReference type="EMBL" id="KAK7455184.1"/>
    </source>
</evidence>
<dbReference type="EMBL" id="JBANRG010000023">
    <property type="protein sequence ID" value="KAK7455184.1"/>
    <property type="molecule type" value="Genomic_DNA"/>
</dbReference>
<keyword evidence="2" id="KW-0812">Transmembrane</keyword>
<name>A0ABR1JAC4_9AGAR</name>
<dbReference type="Proteomes" id="UP001498398">
    <property type="component" value="Unassembled WGS sequence"/>
</dbReference>
<feature type="compositionally biased region" description="Basic and acidic residues" evidence="1">
    <location>
        <begin position="221"/>
        <end position="235"/>
    </location>
</feature>
<organism evidence="3 4">
    <name type="scientific">Marasmiellus scandens</name>
    <dbReference type="NCBI Taxonomy" id="2682957"/>
    <lineage>
        <taxon>Eukaryota</taxon>
        <taxon>Fungi</taxon>
        <taxon>Dikarya</taxon>
        <taxon>Basidiomycota</taxon>
        <taxon>Agaricomycotina</taxon>
        <taxon>Agaricomycetes</taxon>
        <taxon>Agaricomycetidae</taxon>
        <taxon>Agaricales</taxon>
        <taxon>Marasmiineae</taxon>
        <taxon>Omphalotaceae</taxon>
        <taxon>Marasmiellus</taxon>
    </lineage>
</organism>
<evidence type="ECO:0000256" key="1">
    <source>
        <dbReference type="SAM" id="MobiDB-lite"/>
    </source>
</evidence>
<reference evidence="3 4" key="1">
    <citation type="submission" date="2024-01" db="EMBL/GenBank/DDBJ databases">
        <title>A draft genome for the cacao thread blight pathogen Marasmiellus scandens.</title>
        <authorList>
            <person name="Baruah I.K."/>
            <person name="Leung J."/>
            <person name="Bukari Y."/>
            <person name="Amoako-Attah I."/>
            <person name="Meinhardt L.W."/>
            <person name="Bailey B.A."/>
            <person name="Cohen S.P."/>
        </authorList>
    </citation>
    <scope>NUCLEOTIDE SEQUENCE [LARGE SCALE GENOMIC DNA]</scope>
    <source>
        <strain evidence="3 4">GH-19</strain>
    </source>
</reference>
<sequence length="246" mass="27077">MALTAAVEAICSSIVLFWIFRFHMNTRHLQRASRADSIQSHIVIGTSSTGFLSGRNISKKYRGVIIHIVLYPIVSLLMYPANVALDIYSVISSGTTTNSNFQMSVVNLTLYSLRIFLYAVLALKDPSFRRAIRGIKGKEKRTTNGLGGTVSEIHFASGEHGPVNSSVTSADGINNTVELELIRRPNHIEAEKDVPTSSDSTTPALSQGKPQTSSSTLGDSPKTEAKKRSHFKMELGYEEDREFKQL</sequence>
<feature type="transmembrane region" description="Helical" evidence="2">
    <location>
        <begin position="64"/>
        <end position="81"/>
    </location>
</feature>
<evidence type="ECO:0000256" key="2">
    <source>
        <dbReference type="SAM" id="Phobius"/>
    </source>
</evidence>
<feature type="transmembrane region" description="Helical" evidence="2">
    <location>
        <begin position="6"/>
        <end position="24"/>
    </location>
</feature>
<accession>A0ABR1JAC4</accession>
<keyword evidence="2" id="KW-0472">Membrane</keyword>
<feature type="compositionally biased region" description="Polar residues" evidence="1">
    <location>
        <begin position="195"/>
        <end position="218"/>
    </location>
</feature>
<keyword evidence="4" id="KW-1185">Reference proteome</keyword>
<comment type="caution">
    <text evidence="3">The sequence shown here is derived from an EMBL/GenBank/DDBJ whole genome shotgun (WGS) entry which is preliminary data.</text>
</comment>